<comment type="similarity">
    <text evidence="1">Belongs to the menorin family.</text>
</comment>
<evidence type="ECO:0000259" key="2">
    <source>
        <dbReference type="Pfam" id="PF10223"/>
    </source>
</evidence>
<dbReference type="PANTHER" id="PTHR21184:SF6">
    <property type="entry name" value="CONSERVED PLASMA MEMBRANE PROTEIN"/>
    <property type="match status" value="1"/>
</dbReference>
<dbReference type="AlphaFoldDB" id="A0A3M7RWH5"/>
<proteinExistence type="inferred from homology"/>
<dbReference type="GO" id="GO:0005615">
    <property type="term" value="C:extracellular space"/>
    <property type="evidence" value="ECO:0007669"/>
    <property type="project" value="TreeGrafter"/>
</dbReference>
<dbReference type="PANTHER" id="PTHR21184">
    <property type="entry name" value="MENORIN (DENDRITIC BRANCHING PROTEIN)"/>
    <property type="match status" value="1"/>
</dbReference>
<reference evidence="3 4" key="1">
    <citation type="journal article" date="2018" name="Sci. Rep.">
        <title>Genomic signatures of local adaptation to the degree of environmental predictability in rotifers.</title>
        <authorList>
            <person name="Franch-Gras L."/>
            <person name="Hahn C."/>
            <person name="Garcia-Roger E.M."/>
            <person name="Carmona M.J."/>
            <person name="Serra M."/>
            <person name="Gomez A."/>
        </authorList>
    </citation>
    <scope>NUCLEOTIDE SEQUENCE [LARGE SCALE GENOMIC DNA]</scope>
    <source>
        <strain evidence="3">HYR1</strain>
    </source>
</reference>
<keyword evidence="4" id="KW-1185">Reference proteome</keyword>
<feature type="domain" description="Menorin-like" evidence="2">
    <location>
        <begin position="9"/>
        <end position="235"/>
    </location>
</feature>
<name>A0A3M7RWH5_BRAPC</name>
<dbReference type="STRING" id="10195.A0A3M7RWH5"/>
<accession>A0A3M7RWH5</accession>
<evidence type="ECO:0000256" key="1">
    <source>
        <dbReference type="ARBA" id="ARBA00044953"/>
    </source>
</evidence>
<dbReference type="EMBL" id="REGN01002473">
    <property type="protein sequence ID" value="RNA27924.1"/>
    <property type="molecule type" value="Genomic_DNA"/>
</dbReference>
<dbReference type="Proteomes" id="UP000276133">
    <property type="component" value="Unassembled WGS sequence"/>
</dbReference>
<protein>
    <recommendedName>
        <fullName evidence="2">Menorin-like domain-containing protein</fullName>
    </recommendedName>
</protein>
<evidence type="ECO:0000313" key="3">
    <source>
        <dbReference type="EMBL" id="RNA27924.1"/>
    </source>
</evidence>
<sequence length="419" mass="48159">MLDFFQVEDASLITWSHAVNNRAKLLDSLKSECHFIEADIVFDAEKHDEPIMAHPPLDHSDLTFREFVQKALTCAKGLKLDFKSQDSIRPCLAYLNTMDLALPVILNADIFQGSNSPQVKIDADMFVRTCTAEYPRGVLSLGWTTRPSSHAAYTWQNVQQAADICERFRLSNVHFAVRLAWSVRSIDKLVRLHELTNCSFTIWSHDSDKLASCETLLLFRHFFDEKFMFYDLPVQLISYLSMNKNEYRTILQKSSDHLIRSYVLDEKNGFQMSILVKKVFDTTSCLVPLGQVQKLFKSHKSQVIGRPSEGPIQSKQINGSVSFRLGNNDLRTLWIVSSFGKKIVRQKKNFTDRSRPVYLLDCYNSDRSSSDERTEDRSFFRRAVQRPVSKSKSIGYGKSIALDSPRIHKFFDMKPDLAK</sequence>
<dbReference type="OrthoDB" id="413402at2759"/>
<gene>
    <name evidence="3" type="ORF">BpHYR1_028656</name>
</gene>
<comment type="caution">
    <text evidence="3">The sequence shown here is derived from an EMBL/GenBank/DDBJ whole genome shotgun (WGS) entry which is preliminary data.</text>
</comment>
<dbReference type="Pfam" id="PF10223">
    <property type="entry name" value="Menorin_N"/>
    <property type="match status" value="1"/>
</dbReference>
<dbReference type="InterPro" id="IPR019356">
    <property type="entry name" value="Menorin_dom"/>
</dbReference>
<evidence type="ECO:0000313" key="4">
    <source>
        <dbReference type="Proteomes" id="UP000276133"/>
    </source>
</evidence>
<organism evidence="3 4">
    <name type="scientific">Brachionus plicatilis</name>
    <name type="common">Marine rotifer</name>
    <name type="synonym">Brachionus muelleri</name>
    <dbReference type="NCBI Taxonomy" id="10195"/>
    <lineage>
        <taxon>Eukaryota</taxon>
        <taxon>Metazoa</taxon>
        <taxon>Spiralia</taxon>
        <taxon>Gnathifera</taxon>
        <taxon>Rotifera</taxon>
        <taxon>Eurotatoria</taxon>
        <taxon>Monogononta</taxon>
        <taxon>Pseudotrocha</taxon>
        <taxon>Ploima</taxon>
        <taxon>Brachionidae</taxon>
        <taxon>Brachionus</taxon>
    </lineage>
</organism>